<dbReference type="SUPFAM" id="SSF53098">
    <property type="entry name" value="Ribonuclease H-like"/>
    <property type="match status" value="1"/>
</dbReference>
<evidence type="ECO:0000313" key="3">
    <source>
        <dbReference type="EMBL" id="RAW29886.1"/>
    </source>
</evidence>
<gene>
    <name evidence="3" type="ORF">PC110_g13759</name>
    <name evidence="2" type="ORF">PC110_g22019</name>
    <name evidence="4" type="ORF">PC110_g3585</name>
</gene>
<dbReference type="EMBL" id="MJFZ01001699">
    <property type="protein sequence ID" value="RAW21538.1"/>
    <property type="molecule type" value="Genomic_DNA"/>
</dbReference>
<reference evidence="2 5" key="1">
    <citation type="submission" date="2018-01" db="EMBL/GenBank/DDBJ databases">
        <title>Draft genome of the strawberry crown rot pathogen Phytophthora cactorum.</title>
        <authorList>
            <person name="Armitage A.D."/>
            <person name="Lysoe E."/>
            <person name="Nellist C.F."/>
            <person name="Harrison R.J."/>
            <person name="Brurberg M.B."/>
        </authorList>
    </citation>
    <scope>NUCLEOTIDE SEQUENCE [LARGE SCALE GENOMIC DNA]</scope>
    <source>
        <strain evidence="2 5">10300</strain>
    </source>
</reference>
<dbReference type="InterPro" id="IPR012337">
    <property type="entry name" value="RNaseH-like_sf"/>
</dbReference>
<dbReference type="Gene3D" id="3.30.420.10">
    <property type="entry name" value="Ribonuclease H-like superfamily/Ribonuclease H"/>
    <property type="match status" value="1"/>
</dbReference>
<dbReference type="InterPro" id="IPR036397">
    <property type="entry name" value="RNaseH_sf"/>
</dbReference>
<keyword evidence="5" id="KW-1185">Reference proteome</keyword>
<dbReference type="VEuPathDB" id="FungiDB:PC110_g13759"/>
<dbReference type="EMBL" id="MJFZ01000401">
    <property type="protein sequence ID" value="RAW29886.1"/>
    <property type="molecule type" value="Genomic_DNA"/>
</dbReference>
<protein>
    <recommendedName>
        <fullName evidence="1">Integrase catalytic domain-containing protein</fullName>
    </recommendedName>
</protein>
<dbReference type="InterPro" id="IPR039537">
    <property type="entry name" value="Retrotran_Ty1/copia-like"/>
</dbReference>
<evidence type="ECO:0000313" key="5">
    <source>
        <dbReference type="Proteomes" id="UP000251314"/>
    </source>
</evidence>
<evidence type="ECO:0000313" key="2">
    <source>
        <dbReference type="EMBL" id="RAW21538.1"/>
    </source>
</evidence>
<organism evidence="2 5">
    <name type="scientific">Phytophthora cactorum</name>
    <dbReference type="NCBI Taxonomy" id="29920"/>
    <lineage>
        <taxon>Eukaryota</taxon>
        <taxon>Sar</taxon>
        <taxon>Stramenopiles</taxon>
        <taxon>Oomycota</taxon>
        <taxon>Peronosporomycetes</taxon>
        <taxon>Peronosporales</taxon>
        <taxon>Peronosporaceae</taxon>
        <taxon>Phytophthora</taxon>
    </lineage>
</organism>
<dbReference type="STRING" id="29920.A0A329RE83"/>
<dbReference type="PANTHER" id="PTHR42648">
    <property type="entry name" value="TRANSPOSASE, PUTATIVE-RELATED"/>
    <property type="match status" value="1"/>
</dbReference>
<dbReference type="OrthoDB" id="126885at2759"/>
<proteinExistence type="predicted"/>
<evidence type="ECO:0000259" key="1">
    <source>
        <dbReference type="PROSITE" id="PS50994"/>
    </source>
</evidence>
<dbReference type="GO" id="GO:0015074">
    <property type="term" value="P:DNA integration"/>
    <property type="evidence" value="ECO:0007669"/>
    <property type="project" value="InterPro"/>
</dbReference>
<accession>A0A329RE83</accession>
<dbReference type="VEuPathDB" id="FungiDB:PC110_g22019"/>
<dbReference type="Proteomes" id="UP000251314">
    <property type="component" value="Unassembled WGS sequence"/>
</dbReference>
<name>A0A329RE83_9STRA</name>
<dbReference type="VEuPathDB" id="FungiDB:PC110_g3585"/>
<dbReference type="EMBL" id="MJFZ01000051">
    <property type="protein sequence ID" value="RAW40201.1"/>
    <property type="molecule type" value="Genomic_DNA"/>
</dbReference>
<dbReference type="Pfam" id="PF00665">
    <property type="entry name" value="rve"/>
    <property type="match status" value="1"/>
</dbReference>
<dbReference type="GO" id="GO:0003676">
    <property type="term" value="F:nucleic acid binding"/>
    <property type="evidence" value="ECO:0007669"/>
    <property type="project" value="InterPro"/>
</dbReference>
<feature type="domain" description="Integrase catalytic" evidence="1">
    <location>
        <begin position="139"/>
        <end position="233"/>
    </location>
</feature>
<evidence type="ECO:0000313" key="4">
    <source>
        <dbReference type="EMBL" id="RAW40201.1"/>
    </source>
</evidence>
<dbReference type="PANTHER" id="PTHR42648:SF24">
    <property type="entry name" value="INTEGRASE CATALYTIC DOMAIN-CONTAINING PROTEIN"/>
    <property type="match status" value="1"/>
</dbReference>
<comment type="caution">
    <text evidence="2">The sequence shown here is derived from an EMBL/GenBank/DDBJ whole genome shotgun (WGS) entry which is preliminary data.</text>
</comment>
<dbReference type="PROSITE" id="PS50994">
    <property type="entry name" value="INTEGRASE"/>
    <property type="match status" value="1"/>
</dbReference>
<sequence length="233" mass="27243">MDMLESDGWTVKFGRVNSQSVCWQRKDCMKLLLVKSNRRYRLKATAVAIYRVSSLQAGEQCSQSDSEKIVLRKRTRAASLERWHLRYAHLNFATLQQMARRGIAVDMEDELCEDMDSPCWTCKASKMTRMSYKKTVPRRATRPYQKLMSDMCYVGVVAYDGYEHFQLVHDEASRFIWGFLMRRKQDATEVVMAHLKWLIAQGHRIEVFCSDQGRELLNRSMKAFLEATGIEFI</sequence>
<dbReference type="InterPro" id="IPR001584">
    <property type="entry name" value="Integrase_cat-core"/>
</dbReference>
<dbReference type="AlphaFoldDB" id="A0A329RE83"/>